<evidence type="ECO:0000313" key="1">
    <source>
        <dbReference type="EMBL" id="QLB65645.1"/>
    </source>
</evidence>
<gene>
    <name evidence="1" type="ORF">A9O66_25115</name>
</gene>
<protein>
    <submittedName>
        <fullName evidence="1">Uncharacterized protein</fullName>
    </submittedName>
</protein>
<dbReference type="EMBL" id="CP015959">
    <property type="protein sequence ID" value="QLB65645.1"/>
    <property type="molecule type" value="Genomic_DNA"/>
</dbReference>
<accession>A0A9Q6S6S9</accession>
<dbReference type="AlphaFoldDB" id="A0A9Q6S6S9"/>
<evidence type="ECO:0000313" key="2">
    <source>
        <dbReference type="Proteomes" id="UP000509548"/>
    </source>
</evidence>
<name>A0A9Q6S6S9_9BURK</name>
<sequence>MLQRRLTDGNEGKLAPEFFFVIPVVERGTLELVMDSVRGIRTLSGIAIKIIAPFNDGFFRCYSPVEDLEAVDLVDVENIGCNSFGSDAANTPLLAALTCAAAVAKEGCPRVLIFVGLESCADTLADYEFLLRRRLAPARVFVLDPQHATLTRLLSTEIADACALHPASKIRLLPPQQERVEREAREGARASFGLTETDFAVLIPYDTNVREASSRTARFIRALSKAQNTHFLAGTNVLQSGPCVGVPPVDADIKVTFVSAELDNANPIDAVDMILSVGIEKGISGGFVDAVAENFLAVRNSHTDRFAVLADSEAADAIDDFIEAIDMLPPNADRLAEMLRCALVRDLQTRASLGFGRSLFRAITIHPGAHA</sequence>
<reference evidence="1 2" key="1">
    <citation type="journal article" date="2014" name="Genome Announc.">
        <title>Draft Genome Sequence of the Haloacid-Degrading Burkholderia caribensis Strain MBA4.</title>
        <authorList>
            <person name="Pan Y."/>
            <person name="Kong K.F."/>
            <person name="Tsang J.S."/>
        </authorList>
    </citation>
    <scope>NUCLEOTIDE SEQUENCE [LARGE SCALE GENOMIC DNA]</scope>
    <source>
        <strain evidence="1 2">852011</strain>
    </source>
</reference>
<organism evidence="1 2">
    <name type="scientific">Paraburkholderia caribensis</name>
    <dbReference type="NCBI Taxonomy" id="75105"/>
    <lineage>
        <taxon>Bacteria</taxon>
        <taxon>Pseudomonadati</taxon>
        <taxon>Pseudomonadota</taxon>
        <taxon>Betaproteobacteria</taxon>
        <taxon>Burkholderiales</taxon>
        <taxon>Burkholderiaceae</taxon>
        <taxon>Paraburkholderia</taxon>
    </lineage>
</organism>
<proteinExistence type="predicted"/>
<dbReference type="Proteomes" id="UP000509548">
    <property type="component" value="Chromosome 2"/>
</dbReference>